<evidence type="ECO:0000256" key="4">
    <source>
        <dbReference type="ARBA" id="ARBA00023027"/>
    </source>
</evidence>
<proteinExistence type="evidence at transcript level"/>
<comment type="pathway">
    <text evidence="1">Siderophore biosynthesis.</text>
</comment>
<evidence type="ECO:0000256" key="6">
    <source>
        <dbReference type="ARBA" id="ARBA00038956"/>
    </source>
</evidence>
<evidence type="ECO:0000256" key="1">
    <source>
        <dbReference type="ARBA" id="ARBA00004924"/>
    </source>
</evidence>
<dbReference type="GO" id="GO:0005737">
    <property type="term" value="C:cytoplasm"/>
    <property type="evidence" value="ECO:0007669"/>
    <property type="project" value="TreeGrafter"/>
</dbReference>
<dbReference type="GO" id="GO:0016617">
    <property type="term" value="F:4-oxoproline reductase activity"/>
    <property type="evidence" value="ECO:0007669"/>
    <property type="project" value="UniProtKB-EC"/>
</dbReference>
<comment type="similarity">
    <text evidence="2">Belongs to the short-chain dehydrogenases/reductases (SDR) family.</text>
</comment>
<gene>
    <name evidence="15" type="primary">BDH2</name>
</gene>
<accession>C1C0W0</accession>
<reference evidence="15" key="1">
    <citation type="submission" date="2009-03" db="EMBL/GenBank/DDBJ databases">
        <title>Caligus clemensi ESTs and full-length cDNAs.</title>
        <authorList>
            <person name="Yasuike M."/>
            <person name="von Schalburg K."/>
            <person name="Cooper G."/>
            <person name="Leong J."/>
            <person name="Jones S.R.M."/>
            <person name="Koop B.F."/>
        </authorList>
    </citation>
    <scope>NUCLEOTIDE SEQUENCE</scope>
    <source>
        <tissue evidence="15">Whole</tissue>
    </source>
</reference>
<evidence type="ECO:0000256" key="9">
    <source>
        <dbReference type="ARBA" id="ARBA00041727"/>
    </source>
</evidence>
<dbReference type="PRINTS" id="PR00081">
    <property type="entry name" value="GDHRDH"/>
</dbReference>
<dbReference type="Gene3D" id="3.40.50.720">
    <property type="entry name" value="NAD(P)-binding Rossmann-like Domain"/>
    <property type="match status" value="1"/>
</dbReference>
<dbReference type="InterPro" id="IPR020904">
    <property type="entry name" value="Sc_DH/Rdtase_CS"/>
</dbReference>
<dbReference type="GO" id="GO:0003858">
    <property type="term" value="F:3-hydroxybutyrate dehydrogenase activity"/>
    <property type="evidence" value="ECO:0007669"/>
    <property type="project" value="UniProtKB-EC"/>
</dbReference>
<dbReference type="EC" id="1.1.1.104" evidence="6"/>
<comment type="catalytic activity">
    <reaction evidence="14">
        <text>(R)-3-hydroxybutanoate + NAD(+) = acetoacetate + NADH + H(+)</text>
        <dbReference type="Rhea" id="RHEA:20521"/>
        <dbReference type="ChEBI" id="CHEBI:10983"/>
        <dbReference type="ChEBI" id="CHEBI:13705"/>
        <dbReference type="ChEBI" id="CHEBI:15378"/>
        <dbReference type="ChEBI" id="CHEBI:57540"/>
        <dbReference type="ChEBI" id="CHEBI:57945"/>
        <dbReference type="EC" id="1.1.1.30"/>
    </reaction>
</comment>
<dbReference type="SUPFAM" id="SSF51735">
    <property type="entry name" value="NAD(P)-binding Rossmann-fold domains"/>
    <property type="match status" value="1"/>
</dbReference>
<dbReference type="InterPro" id="IPR051122">
    <property type="entry name" value="SDR_DHRS6-like"/>
</dbReference>
<dbReference type="FunFam" id="3.40.50.720:FF:000084">
    <property type="entry name" value="Short-chain dehydrogenase reductase"/>
    <property type="match status" value="1"/>
</dbReference>
<comment type="pathway">
    <text evidence="5">Amino-acid metabolism.</text>
</comment>
<keyword evidence="4" id="KW-0520">NAD</keyword>
<evidence type="ECO:0000256" key="11">
    <source>
        <dbReference type="ARBA" id="ARBA00042565"/>
    </source>
</evidence>
<evidence type="ECO:0000256" key="10">
    <source>
        <dbReference type="ARBA" id="ARBA00042309"/>
    </source>
</evidence>
<organism evidence="15">
    <name type="scientific">Caligus clemensi</name>
    <name type="common">Sea louse</name>
    <dbReference type="NCBI Taxonomy" id="344056"/>
    <lineage>
        <taxon>Eukaryota</taxon>
        <taxon>Metazoa</taxon>
        <taxon>Ecdysozoa</taxon>
        <taxon>Arthropoda</taxon>
        <taxon>Crustacea</taxon>
        <taxon>Multicrustacea</taxon>
        <taxon>Hexanauplia</taxon>
        <taxon>Copepoda</taxon>
        <taxon>Siphonostomatoida</taxon>
        <taxon>Caligidae</taxon>
        <taxon>Caligus</taxon>
    </lineage>
</organism>
<dbReference type="PROSITE" id="PS00061">
    <property type="entry name" value="ADH_SHORT"/>
    <property type="match status" value="1"/>
</dbReference>
<keyword evidence="3" id="KW-0560">Oxidoreductase</keyword>
<evidence type="ECO:0000256" key="8">
    <source>
        <dbReference type="ARBA" id="ARBA00039194"/>
    </source>
</evidence>
<evidence type="ECO:0000256" key="2">
    <source>
        <dbReference type="ARBA" id="ARBA00006484"/>
    </source>
</evidence>
<protein>
    <recommendedName>
        <fullName evidence="8">Dehydrogenase/reductase SDR family member 6</fullName>
        <ecNumber evidence="6">1.1.1.104</ecNumber>
        <ecNumber evidence="7">1.1.1.30</ecNumber>
    </recommendedName>
    <alternativeName>
        <fullName evidence="12">(R)-beta-hydroxybutyrate dehydrogenase</fullName>
    </alternativeName>
    <alternativeName>
        <fullName evidence="10">3-hydroxybutyrate dehydrogenase type 2</fullName>
    </alternativeName>
    <alternativeName>
        <fullName evidence="13">4-oxo-L-proline reductase</fullName>
    </alternativeName>
    <alternativeName>
        <fullName evidence="11">Oxidoreductase UCPA</fullName>
    </alternativeName>
    <alternativeName>
        <fullName evidence="9">Short chain dehydrogenase/reductase family 15C member 1</fullName>
    </alternativeName>
</protein>
<dbReference type="GO" id="GO:0019290">
    <property type="term" value="P:siderophore biosynthetic process"/>
    <property type="evidence" value="ECO:0007669"/>
    <property type="project" value="TreeGrafter"/>
</dbReference>
<dbReference type="PANTHER" id="PTHR43477">
    <property type="entry name" value="DIHYDROANTICAPSIN 7-DEHYDROGENASE"/>
    <property type="match status" value="1"/>
</dbReference>
<evidence type="ECO:0000256" key="14">
    <source>
        <dbReference type="ARBA" id="ARBA00049550"/>
    </source>
</evidence>
<dbReference type="PANTHER" id="PTHR43477:SF4">
    <property type="entry name" value="DEHYDROGENASE_REDUCTASE SDR FAMILY MEMBER 6"/>
    <property type="match status" value="1"/>
</dbReference>
<evidence type="ECO:0000256" key="3">
    <source>
        <dbReference type="ARBA" id="ARBA00023002"/>
    </source>
</evidence>
<sequence length="247" mass="26636">MGRLEGKVALITAAAQGIGRETAIRFASEGAKVIATDVNSDKLSELSAIPSIETYTLDATDKIRINEFADLLEVDIDILFNCVGFVAHGSILDCDEDDWRASFQVNVDSMYYVCKAFIPKMINRGKGGSIINMSSICSSLKGLPNRFAYGTTKAAVIGLTKSLAIDLVSHKIRVNCICPGTVDTPSLRGRVNNAEDPKKAYKNFIQRQPLQRLGTPSEIASFVLTLAEDDGAYCTGGEFKIDGGLSI</sequence>
<dbReference type="EC" id="1.1.1.30" evidence="7"/>
<dbReference type="Pfam" id="PF13561">
    <property type="entry name" value="adh_short_C2"/>
    <property type="match status" value="1"/>
</dbReference>
<dbReference type="PRINTS" id="PR00080">
    <property type="entry name" value="SDRFAMILY"/>
</dbReference>
<evidence type="ECO:0000256" key="5">
    <source>
        <dbReference type="ARBA" id="ARBA00034698"/>
    </source>
</evidence>
<dbReference type="EMBL" id="BT080489">
    <property type="protein sequence ID" value="ACO14913.1"/>
    <property type="molecule type" value="mRNA"/>
</dbReference>
<evidence type="ECO:0000313" key="15">
    <source>
        <dbReference type="EMBL" id="ACO14913.1"/>
    </source>
</evidence>
<dbReference type="AlphaFoldDB" id="C1C0W0"/>
<evidence type="ECO:0000256" key="12">
    <source>
        <dbReference type="ARBA" id="ARBA00043083"/>
    </source>
</evidence>
<name>C1C0W0_CALCM</name>
<dbReference type="InterPro" id="IPR002347">
    <property type="entry name" value="SDR_fam"/>
</dbReference>
<evidence type="ECO:0000256" key="7">
    <source>
        <dbReference type="ARBA" id="ARBA00038959"/>
    </source>
</evidence>
<dbReference type="InterPro" id="IPR036291">
    <property type="entry name" value="NAD(P)-bd_dom_sf"/>
</dbReference>
<evidence type="ECO:0000256" key="13">
    <source>
        <dbReference type="ARBA" id="ARBA00043199"/>
    </source>
</evidence>